<evidence type="ECO:0000256" key="8">
    <source>
        <dbReference type="PIRSR" id="PIRSR036421-1"/>
    </source>
</evidence>
<dbReference type="PIRSF" id="PIRSF036421">
    <property type="entry name" value="Tricorn_protease"/>
    <property type="match status" value="1"/>
</dbReference>
<evidence type="ECO:0000256" key="6">
    <source>
        <dbReference type="ARBA" id="ARBA00022825"/>
    </source>
</evidence>
<comment type="similarity">
    <text evidence="2 7">Belongs to the peptidase S41B family.</text>
</comment>
<evidence type="ECO:0000313" key="12">
    <source>
        <dbReference type="EMBL" id="MBB3836190.1"/>
    </source>
</evidence>
<comment type="caution">
    <text evidence="12">The sequence shown here is derived from an EMBL/GenBank/DDBJ whole genome shotgun (WGS) entry which is preliminary data.</text>
</comment>
<keyword evidence="10" id="KW-0732">Signal</keyword>
<dbReference type="CDD" id="cd10828">
    <property type="entry name" value="cpPDZ_Tricorn-protease"/>
    <property type="match status" value="1"/>
</dbReference>
<keyword evidence="13" id="KW-1185">Reference proteome</keyword>
<evidence type="ECO:0000259" key="11">
    <source>
        <dbReference type="SMART" id="SM00245"/>
    </source>
</evidence>
<feature type="signal peptide" evidence="10">
    <location>
        <begin position="1"/>
        <end position="21"/>
    </location>
</feature>
<reference evidence="12 13" key="1">
    <citation type="submission" date="2020-08" db="EMBL/GenBank/DDBJ databases">
        <title>Genomic Encyclopedia of Type Strains, Phase IV (KMG-IV): sequencing the most valuable type-strain genomes for metagenomic binning, comparative biology and taxonomic classification.</title>
        <authorList>
            <person name="Goeker M."/>
        </authorList>
    </citation>
    <scope>NUCLEOTIDE SEQUENCE [LARGE SCALE GENOMIC DNA]</scope>
    <source>
        <strain evidence="12 13">DSM 17976</strain>
    </source>
</reference>
<feature type="active site" description="Charge relay system" evidence="8">
    <location>
        <position position="1042"/>
    </location>
</feature>
<dbReference type="SUPFAM" id="SSF69304">
    <property type="entry name" value="Tricorn protease N-terminal domain"/>
    <property type="match status" value="2"/>
</dbReference>
<evidence type="ECO:0000256" key="2">
    <source>
        <dbReference type="ARBA" id="ARBA00008524"/>
    </source>
</evidence>
<keyword evidence="6 7" id="KW-0720">Serine protease</keyword>
<dbReference type="Gene3D" id="2.30.42.10">
    <property type="match status" value="1"/>
</dbReference>
<dbReference type="Pfam" id="PF03572">
    <property type="entry name" value="Peptidase_S41"/>
    <property type="match status" value="1"/>
</dbReference>
<proteinExistence type="inferred from homology"/>
<dbReference type="Pfam" id="PF26550">
    <property type="entry name" value="Tricorn_2nd"/>
    <property type="match status" value="1"/>
</dbReference>
<dbReference type="GO" id="GO:0006508">
    <property type="term" value="P:proteolysis"/>
    <property type="evidence" value="ECO:0007669"/>
    <property type="project" value="UniProtKB-UniRule"/>
</dbReference>
<dbReference type="Pfam" id="PF14685">
    <property type="entry name" value="PDZ_Tricorn"/>
    <property type="match status" value="1"/>
</dbReference>
<evidence type="ECO:0000256" key="9">
    <source>
        <dbReference type="SAM" id="MobiDB-lite"/>
    </source>
</evidence>
<comment type="function">
    <text evidence="7">Degrades oligopeptides.</text>
</comment>
<dbReference type="Proteomes" id="UP000541352">
    <property type="component" value="Unassembled WGS sequence"/>
</dbReference>
<evidence type="ECO:0000256" key="1">
    <source>
        <dbReference type="ARBA" id="ARBA00004496"/>
    </source>
</evidence>
<dbReference type="PANTHER" id="PTHR43253:SF1">
    <property type="entry name" value="TRICORN PROTEASE HOMOLOG 2-RELATED"/>
    <property type="match status" value="1"/>
</dbReference>
<keyword evidence="3 7" id="KW-0963">Cytoplasm</keyword>
<dbReference type="Gene3D" id="3.30.750.44">
    <property type="match status" value="1"/>
</dbReference>
<dbReference type="InterPro" id="IPR036034">
    <property type="entry name" value="PDZ_sf"/>
</dbReference>
<dbReference type="Gene3D" id="2.130.10.10">
    <property type="entry name" value="YVTN repeat-like/Quinoprotein amine dehydrogenase"/>
    <property type="match status" value="1"/>
</dbReference>
<dbReference type="AlphaFoldDB" id="A0A7W6EN60"/>
<dbReference type="EMBL" id="JACIBY010000001">
    <property type="protein sequence ID" value="MBB3836190.1"/>
    <property type="molecule type" value="Genomic_DNA"/>
</dbReference>
<dbReference type="InterPro" id="IPR029045">
    <property type="entry name" value="ClpP/crotonase-like_dom_sf"/>
</dbReference>
<dbReference type="InterPro" id="IPR012393">
    <property type="entry name" value="Tricorn_protease"/>
</dbReference>
<gene>
    <name evidence="12" type="ORF">FHS57_000172</name>
</gene>
<feature type="active site" description="Nucleophile" evidence="8">
    <location>
        <position position="984"/>
    </location>
</feature>
<dbReference type="InterPro" id="IPR005151">
    <property type="entry name" value="Tail-specific_protease"/>
</dbReference>
<dbReference type="Gene3D" id="3.90.226.10">
    <property type="entry name" value="2-enoyl-CoA Hydratase, Chain A, domain 1"/>
    <property type="match status" value="1"/>
</dbReference>
<dbReference type="SUPFAM" id="SSF50156">
    <property type="entry name" value="PDZ domain-like"/>
    <property type="match status" value="1"/>
</dbReference>
<feature type="domain" description="Tail specific protease" evidence="11">
    <location>
        <begin position="861"/>
        <end position="1053"/>
    </location>
</feature>
<dbReference type="InterPro" id="IPR015943">
    <property type="entry name" value="WD40/YVTN_repeat-like_dom_sf"/>
</dbReference>
<comment type="subcellular location">
    <subcellularLocation>
        <location evidence="1 7">Cytoplasm</location>
    </subcellularLocation>
</comment>
<dbReference type="PANTHER" id="PTHR43253">
    <property type="entry name" value="TRICORN PROTEASE HOMOLOG 2-RELATED"/>
    <property type="match status" value="1"/>
</dbReference>
<feature type="active site" description="Charge relay system" evidence="8">
    <location>
        <position position="759"/>
    </location>
</feature>
<keyword evidence="4 7" id="KW-0645">Protease</keyword>
<keyword evidence="5 7" id="KW-0378">Hydrolase</keyword>
<feature type="region of interest" description="Disordered" evidence="9">
    <location>
        <begin position="538"/>
        <end position="577"/>
    </location>
</feature>
<evidence type="ECO:0000256" key="3">
    <source>
        <dbReference type="ARBA" id="ARBA00022490"/>
    </source>
</evidence>
<sequence length="1100" mass="122826">MKLTSLLSLAAGVLCSVSAIGQGTRLLRQPTVSDRSVVFVYADDLWMADRDGGAARRLTTHEGTESLPHFSPDGSMIAFSAQYGGNTDVYVMPATGGEPKRLTWHPGEDAVQGWTPDGASIVFRSGRSGYPTALTKLLKVSFKGGFQEELPMPQAYAGEVSPDGQMAAYQTIGFWDPEWRNYRGGQAQPIWIVDLKTLSLKTTPQTDRERHTDPVWYKNVVYFLSERDYANNVWSFNPKTNELKQVTFHKDFDVKGLDASNDRIVYEQGGYLHLLDPQTGQAKQLVINVQGDFTWATPRWQDVRSGGLLNASLSPTGKRALFEYRGDIFTVPKENGDWRNISHSSGVADRYPTWSPDGQKIAWFSDASGEYQLMVSDQEGLQKPKAISLPSPTFYFRPAWSSDNKHLAYTDTDYNLWVINTETGQPKKIDTERYAHPNRSLNPVWSPDGKWIAYARLLDNQYKAIKVYNIETGASHQLTDGMSDAMSPVWDASGKYLYFLASTNFALNTGWLDMSSYERPVTRGVYMLILAKGEPSPFLPKSDEEEAPKVEKKEAAPAKTDDKTKTEPKKDEKPTEAKKEVLVKIDLEGIDQRILALPKVALKEYDEIIAGPEGSLFFTENVPDQSGMTLHKYTLKDQKREEFLKGIQEAITSHDRKNLLYRSGTTWGIANATAATAKMGDGRLNTSEMKLWVDPKAEYKQIFREGWRYQRDFLYVSNVHGAPWNDIYKWYSPWVEHVRHRTDLNYVVDILGGEVAVGHSYTSGGDFPTLDNNNPAGLLGADFTIVNGFYRIKRILTGENWNPDLRAPLSSPGIDVKEGDYLLEINGILLTADVDIYSLLEGTANRQIKIKVNATPDLATAKSVTVVPVANETQLRTRAWVEGNRRKVDELSKGQLAYVWIPNTGNGGYEYFNRYYFAQQDKKGAVIDERNNGGGSAADYIVDVLARKLQGYFNSRANDHKPFTTPMSGLWGPKVMIVNERAGSGGDLMPFLFRQAKVGPLVGTRTWGGLVGTWDTPPFIDGGRMVAPRGGFYDVDGKWAVEGEGIAPDIEVHQDPAKVAKGEDPQLEKSVQVALDLLKTQGVTLKPEPAAPIRYKRPQK</sequence>
<dbReference type="GO" id="GO:0005737">
    <property type="term" value="C:cytoplasm"/>
    <property type="evidence" value="ECO:0007669"/>
    <property type="project" value="UniProtKB-SubCell"/>
</dbReference>
<dbReference type="SUPFAM" id="SSF52096">
    <property type="entry name" value="ClpP/crotonase"/>
    <property type="match status" value="1"/>
</dbReference>
<organism evidence="12 13">
    <name type="scientific">Runella defluvii</name>
    <dbReference type="NCBI Taxonomy" id="370973"/>
    <lineage>
        <taxon>Bacteria</taxon>
        <taxon>Pseudomonadati</taxon>
        <taxon>Bacteroidota</taxon>
        <taxon>Cytophagia</taxon>
        <taxon>Cytophagales</taxon>
        <taxon>Spirosomataceae</taxon>
        <taxon>Runella</taxon>
    </lineage>
</organism>
<evidence type="ECO:0000256" key="5">
    <source>
        <dbReference type="ARBA" id="ARBA00022801"/>
    </source>
</evidence>
<dbReference type="Pfam" id="PF14684">
    <property type="entry name" value="Tricorn_C1"/>
    <property type="match status" value="1"/>
</dbReference>
<protein>
    <recommendedName>
        <fullName evidence="7">Tricorn protease homolog</fullName>
        <ecNumber evidence="7">3.4.21.-</ecNumber>
    </recommendedName>
</protein>
<dbReference type="CDD" id="cd07562">
    <property type="entry name" value="Peptidase_S41_TRI"/>
    <property type="match status" value="1"/>
</dbReference>
<dbReference type="RefSeq" id="WP_183970972.1">
    <property type="nucleotide sequence ID" value="NZ_JACIBY010000001.1"/>
</dbReference>
<dbReference type="Gene3D" id="2.120.10.60">
    <property type="entry name" value="Tricorn protease N-terminal domain"/>
    <property type="match status" value="1"/>
</dbReference>
<feature type="compositionally biased region" description="Basic and acidic residues" evidence="9">
    <location>
        <begin position="547"/>
        <end position="577"/>
    </location>
</feature>
<evidence type="ECO:0000256" key="4">
    <source>
        <dbReference type="ARBA" id="ARBA00022670"/>
    </source>
</evidence>
<dbReference type="InterPro" id="IPR028204">
    <property type="entry name" value="Tricorn_C1"/>
</dbReference>
<dbReference type="GO" id="GO:0008236">
    <property type="term" value="F:serine-type peptidase activity"/>
    <property type="evidence" value="ECO:0007669"/>
    <property type="project" value="UniProtKB-UniRule"/>
</dbReference>
<name>A0A7W6EN60_9BACT</name>
<evidence type="ECO:0000256" key="10">
    <source>
        <dbReference type="SAM" id="SignalP"/>
    </source>
</evidence>
<dbReference type="EC" id="3.4.21.-" evidence="7"/>
<dbReference type="InterPro" id="IPR029414">
    <property type="entry name" value="Tricorn_PDZ"/>
</dbReference>
<accession>A0A7W6EN60</accession>
<feature type="chain" id="PRO_5031087812" description="Tricorn protease homolog" evidence="10">
    <location>
        <begin position="22"/>
        <end position="1100"/>
    </location>
</feature>
<evidence type="ECO:0000256" key="7">
    <source>
        <dbReference type="PIRNR" id="PIRNR036421"/>
    </source>
</evidence>
<evidence type="ECO:0000313" key="13">
    <source>
        <dbReference type="Proteomes" id="UP000541352"/>
    </source>
</evidence>
<dbReference type="Pfam" id="PF26549">
    <property type="entry name" value="Tricorn_N"/>
    <property type="match status" value="1"/>
</dbReference>
<dbReference type="SMART" id="SM00245">
    <property type="entry name" value="TSPc"/>
    <property type="match status" value="1"/>
</dbReference>